<dbReference type="InterPro" id="IPR011051">
    <property type="entry name" value="RmlC_Cupin_sf"/>
</dbReference>
<dbReference type="InterPro" id="IPR010982">
    <property type="entry name" value="Lambda_DNA-bd_dom_sf"/>
</dbReference>
<evidence type="ECO:0000256" key="3">
    <source>
        <dbReference type="ARBA" id="ARBA00023163"/>
    </source>
</evidence>
<dbReference type="Gene3D" id="1.10.260.40">
    <property type="entry name" value="lambda repressor-like DNA-binding domains"/>
    <property type="match status" value="1"/>
</dbReference>
<dbReference type="InterPro" id="IPR013096">
    <property type="entry name" value="Cupin_2"/>
</dbReference>
<comment type="caution">
    <text evidence="5">The sequence shown here is derived from an EMBL/GenBank/DDBJ whole genome shotgun (WGS) entry which is preliminary data.</text>
</comment>
<keyword evidence="1" id="KW-0805">Transcription regulation</keyword>
<keyword evidence="3" id="KW-0804">Transcription</keyword>
<keyword evidence="6" id="KW-1185">Reference proteome</keyword>
<organism evidence="5 6">
    <name type="scientific">Jeotgalibacillus proteolyticus</name>
    <dbReference type="NCBI Taxonomy" id="2082395"/>
    <lineage>
        <taxon>Bacteria</taxon>
        <taxon>Bacillati</taxon>
        <taxon>Bacillota</taxon>
        <taxon>Bacilli</taxon>
        <taxon>Bacillales</taxon>
        <taxon>Caryophanaceae</taxon>
        <taxon>Jeotgalibacillus</taxon>
    </lineage>
</organism>
<protein>
    <submittedName>
        <fullName evidence="5">DNA-binding protein</fullName>
    </submittedName>
</protein>
<dbReference type="PROSITE" id="PS50943">
    <property type="entry name" value="HTH_CROC1"/>
    <property type="match status" value="1"/>
</dbReference>
<evidence type="ECO:0000313" key="5">
    <source>
        <dbReference type="EMBL" id="PPA72388.1"/>
    </source>
</evidence>
<dbReference type="CDD" id="cd02209">
    <property type="entry name" value="cupin_XRE_C"/>
    <property type="match status" value="1"/>
</dbReference>
<dbReference type="GO" id="GO:0003677">
    <property type="term" value="F:DNA binding"/>
    <property type="evidence" value="ECO:0007669"/>
    <property type="project" value="UniProtKB-KW"/>
</dbReference>
<keyword evidence="2 5" id="KW-0238">DNA-binding</keyword>
<sequence>MEEIKKLLGDKLKVLRKKRGWSLDEAALITGVSKAMLGQIERGESNPSVGTIWKIANGFKVSFSSLLTPSFQQVRVIKSDSIDVLLEDDGKYRVYPIFTYDPLRQWESFTIELDPGCSYQSDSHGDEVEEYITVTKGAIHLTIQGEEYELREKDAIHFRADTIHHYQNKSAELAVCQLVIHYKEK</sequence>
<evidence type="ECO:0000259" key="4">
    <source>
        <dbReference type="PROSITE" id="PS50943"/>
    </source>
</evidence>
<dbReference type="EMBL" id="PREZ01000001">
    <property type="protein sequence ID" value="PPA72388.1"/>
    <property type="molecule type" value="Genomic_DNA"/>
</dbReference>
<dbReference type="InterPro" id="IPR014710">
    <property type="entry name" value="RmlC-like_jellyroll"/>
</dbReference>
<dbReference type="Pfam" id="PF01381">
    <property type="entry name" value="HTH_3"/>
    <property type="match status" value="1"/>
</dbReference>
<dbReference type="PANTHER" id="PTHR46797">
    <property type="entry name" value="HTH-TYPE TRANSCRIPTIONAL REGULATOR"/>
    <property type="match status" value="1"/>
</dbReference>
<dbReference type="AlphaFoldDB" id="A0A2S5GHF5"/>
<dbReference type="CDD" id="cd00093">
    <property type="entry name" value="HTH_XRE"/>
    <property type="match status" value="1"/>
</dbReference>
<dbReference type="Pfam" id="PF07883">
    <property type="entry name" value="Cupin_2"/>
    <property type="match status" value="1"/>
</dbReference>
<accession>A0A2S5GHF5</accession>
<evidence type="ECO:0000256" key="1">
    <source>
        <dbReference type="ARBA" id="ARBA00023015"/>
    </source>
</evidence>
<dbReference type="SMART" id="SM00530">
    <property type="entry name" value="HTH_XRE"/>
    <property type="match status" value="1"/>
</dbReference>
<dbReference type="SUPFAM" id="SSF51182">
    <property type="entry name" value="RmlC-like cupins"/>
    <property type="match status" value="1"/>
</dbReference>
<dbReference type="SUPFAM" id="SSF47413">
    <property type="entry name" value="lambda repressor-like DNA-binding domains"/>
    <property type="match status" value="1"/>
</dbReference>
<reference evidence="5 6" key="1">
    <citation type="submission" date="2018-02" db="EMBL/GenBank/DDBJ databases">
        <title>Jeotgalibacillus proteolyticum sp. nov. a protease producing bacterium isolated from ocean sediments of Laizhou Bay.</title>
        <authorList>
            <person name="Li Y."/>
        </authorList>
    </citation>
    <scope>NUCLEOTIDE SEQUENCE [LARGE SCALE GENOMIC DNA]</scope>
    <source>
        <strain evidence="5 6">22-7</strain>
    </source>
</reference>
<proteinExistence type="predicted"/>
<dbReference type="Proteomes" id="UP000239047">
    <property type="component" value="Unassembled WGS sequence"/>
</dbReference>
<dbReference type="InterPro" id="IPR050807">
    <property type="entry name" value="TransReg_Diox_bact_type"/>
</dbReference>
<dbReference type="GO" id="GO:0005829">
    <property type="term" value="C:cytosol"/>
    <property type="evidence" value="ECO:0007669"/>
    <property type="project" value="TreeGrafter"/>
</dbReference>
<evidence type="ECO:0000313" key="6">
    <source>
        <dbReference type="Proteomes" id="UP000239047"/>
    </source>
</evidence>
<dbReference type="InterPro" id="IPR001387">
    <property type="entry name" value="Cro/C1-type_HTH"/>
</dbReference>
<evidence type="ECO:0000256" key="2">
    <source>
        <dbReference type="ARBA" id="ARBA00023125"/>
    </source>
</evidence>
<dbReference type="PANTHER" id="PTHR46797:SF23">
    <property type="entry name" value="HTH-TYPE TRANSCRIPTIONAL REGULATOR SUTR"/>
    <property type="match status" value="1"/>
</dbReference>
<feature type="domain" description="HTH cro/C1-type" evidence="4">
    <location>
        <begin position="12"/>
        <end position="66"/>
    </location>
</feature>
<dbReference type="GO" id="GO:0003700">
    <property type="term" value="F:DNA-binding transcription factor activity"/>
    <property type="evidence" value="ECO:0007669"/>
    <property type="project" value="TreeGrafter"/>
</dbReference>
<dbReference type="RefSeq" id="WP_104056538.1">
    <property type="nucleotide sequence ID" value="NZ_PREZ01000001.1"/>
</dbReference>
<dbReference type="Gene3D" id="2.60.120.10">
    <property type="entry name" value="Jelly Rolls"/>
    <property type="match status" value="1"/>
</dbReference>
<gene>
    <name evidence="5" type="ORF">C4B60_03150</name>
</gene>
<dbReference type="OrthoDB" id="9781521at2"/>
<name>A0A2S5GHF5_9BACL</name>